<organism evidence="1 2">
    <name type="scientific">Pannus brasiliensis CCIBt3594</name>
    <dbReference type="NCBI Taxonomy" id="1427578"/>
    <lineage>
        <taxon>Bacteria</taxon>
        <taxon>Bacillati</taxon>
        <taxon>Cyanobacteriota</taxon>
        <taxon>Cyanophyceae</taxon>
        <taxon>Oscillatoriophycideae</taxon>
        <taxon>Chroococcales</taxon>
        <taxon>Microcystaceae</taxon>
        <taxon>Pannus</taxon>
    </lineage>
</organism>
<sequence length="90" mass="9963">MKAISVEMTRANRRSRVLQNAATAETRVSPKKSIGNGSIDVRSIEDLGILKIGIRRAFLARGFPKYTKISFPARGSPGNYCHASRRNSTR</sequence>
<comment type="caution">
    <text evidence="1">The sequence shown here is derived from an EMBL/GenBank/DDBJ whole genome shotgun (WGS) entry which is preliminary data.</text>
</comment>
<gene>
    <name evidence="1" type="ORF">V0288_11955</name>
</gene>
<name>A0AAW9QU55_9CHRO</name>
<evidence type="ECO:0000313" key="2">
    <source>
        <dbReference type="Proteomes" id="UP001328733"/>
    </source>
</evidence>
<keyword evidence="2" id="KW-1185">Reference proteome</keyword>
<dbReference type="AlphaFoldDB" id="A0AAW9QU55"/>
<dbReference type="RefSeq" id="WP_332865312.1">
    <property type="nucleotide sequence ID" value="NZ_JBAFSM010000020.1"/>
</dbReference>
<reference evidence="1 2" key="1">
    <citation type="submission" date="2024-01" db="EMBL/GenBank/DDBJ databases">
        <title>Genomic insights into the taxonomy and metabolism of the cyanobacterium Pannus brasiliensis CCIBt3594.</title>
        <authorList>
            <person name="Machado M."/>
            <person name="Botero N.B."/>
            <person name="Andreote A.P.D."/>
            <person name="Feitosa A.M.T."/>
            <person name="Popin R."/>
            <person name="Sivonen K."/>
            <person name="Fiore M.F."/>
        </authorList>
    </citation>
    <scope>NUCLEOTIDE SEQUENCE [LARGE SCALE GENOMIC DNA]</scope>
    <source>
        <strain evidence="1 2">CCIBt3594</strain>
    </source>
</reference>
<protein>
    <submittedName>
        <fullName evidence="1">Uncharacterized protein</fullName>
    </submittedName>
</protein>
<dbReference type="Proteomes" id="UP001328733">
    <property type="component" value="Unassembled WGS sequence"/>
</dbReference>
<accession>A0AAW9QU55</accession>
<evidence type="ECO:0000313" key="1">
    <source>
        <dbReference type="EMBL" id="MEG3437832.1"/>
    </source>
</evidence>
<proteinExistence type="predicted"/>
<dbReference type="EMBL" id="JBAFSM010000020">
    <property type="protein sequence ID" value="MEG3437832.1"/>
    <property type="molecule type" value="Genomic_DNA"/>
</dbReference>